<organism evidence="4 5">
    <name type="scientific">Candidatus Corynebacterium gallistercoris</name>
    <dbReference type="NCBI Taxonomy" id="2838530"/>
    <lineage>
        <taxon>Bacteria</taxon>
        <taxon>Bacillati</taxon>
        <taxon>Actinomycetota</taxon>
        <taxon>Actinomycetes</taxon>
        <taxon>Mycobacteriales</taxon>
        <taxon>Corynebacteriaceae</taxon>
        <taxon>Corynebacterium</taxon>
    </lineage>
</organism>
<name>A0A9D1RZF8_9CORY</name>
<dbReference type="Gene3D" id="3.40.50.720">
    <property type="entry name" value="NAD(P)-binding Rossmann-like Domain"/>
    <property type="match status" value="1"/>
</dbReference>
<dbReference type="EMBL" id="DXFZ01000037">
    <property type="protein sequence ID" value="HIW95467.1"/>
    <property type="molecule type" value="Genomic_DNA"/>
</dbReference>
<dbReference type="InterPro" id="IPR029903">
    <property type="entry name" value="RmlD-like-bd"/>
</dbReference>
<comment type="similarity">
    <text evidence="1 2">Belongs to the dTDP-4-dehydrorhamnose reductase family.</text>
</comment>
<evidence type="ECO:0000256" key="2">
    <source>
        <dbReference type="RuleBase" id="RU364082"/>
    </source>
</evidence>
<accession>A0A9D1RZF8</accession>
<reference evidence="4" key="1">
    <citation type="journal article" date="2021" name="PeerJ">
        <title>Extensive microbial diversity within the chicken gut microbiome revealed by metagenomics and culture.</title>
        <authorList>
            <person name="Gilroy R."/>
            <person name="Ravi A."/>
            <person name="Getino M."/>
            <person name="Pursley I."/>
            <person name="Horton D.L."/>
            <person name="Alikhan N.F."/>
            <person name="Baker D."/>
            <person name="Gharbi K."/>
            <person name="Hall N."/>
            <person name="Watson M."/>
            <person name="Adriaenssens E.M."/>
            <person name="Foster-Nyarko E."/>
            <person name="Jarju S."/>
            <person name="Secka A."/>
            <person name="Antonio M."/>
            <person name="Oren A."/>
            <person name="Chaudhuri R.R."/>
            <person name="La Ragione R."/>
            <person name="Hildebrand F."/>
            <person name="Pallen M.J."/>
        </authorList>
    </citation>
    <scope>NUCLEOTIDE SEQUENCE</scope>
    <source>
        <strain evidence="4">4376</strain>
    </source>
</reference>
<sequence>MNVIVVGSGGQVGRALMRACPDAIGLGRADLDLAGDFFLFSATPPPATLENPVVVNVAAFTAVDEAEYPDRQDELFAVNASAPGRLAQQCQAAGVPFIHVSTDYVFDGTLPEGQLNPVDAAVNPVNWYGRTKYAGEVGTVGYGGHVVRTSWVYSGPNEPGRDFVTTMLDLADRGVDPGVVDDQYGRPTSAEVLAGGLLELAEHLAEGQEMPPRLHFAGGGDVTTWYGFAREVFSLAGHDPDRVSPVSTSDYPTRAPRPANTALDLCEWEKVGLTPPPAWQESLAAMLR</sequence>
<evidence type="ECO:0000256" key="1">
    <source>
        <dbReference type="ARBA" id="ARBA00010944"/>
    </source>
</evidence>
<dbReference type="Proteomes" id="UP000824189">
    <property type="component" value="Unassembled WGS sequence"/>
</dbReference>
<reference evidence="4" key="2">
    <citation type="submission" date="2021-04" db="EMBL/GenBank/DDBJ databases">
        <authorList>
            <person name="Gilroy R."/>
        </authorList>
    </citation>
    <scope>NUCLEOTIDE SEQUENCE</scope>
    <source>
        <strain evidence="4">4376</strain>
    </source>
</reference>
<comment type="caution">
    <text evidence="4">The sequence shown here is derived from an EMBL/GenBank/DDBJ whole genome shotgun (WGS) entry which is preliminary data.</text>
</comment>
<dbReference type="AlphaFoldDB" id="A0A9D1RZF8"/>
<evidence type="ECO:0000313" key="5">
    <source>
        <dbReference type="Proteomes" id="UP000824189"/>
    </source>
</evidence>
<dbReference type="SUPFAM" id="SSF51735">
    <property type="entry name" value="NAD(P)-binding Rossmann-fold domains"/>
    <property type="match status" value="1"/>
</dbReference>
<dbReference type="EC" id="1.1.1.133" evidence="2"/>
<dbReference type="InterPro" id="IPR005913">
    <property type="entry name" value="dTDP_dehydrorham_reduct"/>
</dbReference>
<keyword evidence="2" id="KW-0521">NADP</keyword>
<dbReference type="Gene3D" id="3.90.25.10">
    <property type="entry name" value="UDP-galactose 4-epimerase, domain 1"/>
    <property type="match status" value="1"/>
</dbReference>
<evidence type="ECO:0000259" key="3">
    <source>
        <dbReference type="Pfam" id="PF04321"/>
    </source>
</evidence>
<dbReference type="PANTHER" id="PTHR10491">
    <property type="entry name" value="DTDP-4-DEHYDRORHAMNOSE REDUCTASE"/>
    <property type="match status" value="1"/>
</dbReference>
<gene>
    <name evidence="4" type="ORF">H9867_03125</name>
</gene>
<dbReference type="GO" id="GO:0008831">
    <property type="term" value="F:dTDP-4-dehydrorhamnose reductase activity"/>
    <property type="evidence" value="ECO:0007669"/>
    <property type="project" value="UniProtKB-EC"/>
</dbReference>
<dbReference type="CDD" id="cd05254">
    <property type="entry name" value="dTDP_HR_like_SDR_e"/>
    <property type="match status" value="1"/>
</dbReference>
<proteinExistence type="inferred from homology"/>
<keyword evidence="2" id="KW-0560">Oxidoreductase</keyword>
<dbReference type="InterPro" id="IPR036291">
    <property type="entry name" value="NAD(P)-bd_dom_sf"/>
</dbReference>
<protein>
    <recommendedName>
        <fullName evidence="2">dTDP-4-dehydrorhamnose reductase</fullName>
        <ecNumber evidence="2">1.1.1.133</ecNumber>
    </recommendedName>
</protein>
<comment type="pathway">
    <text evidence="2">Carbohydrate biosynthesis; dTDP-L-rhamnose biosynthesis.</text>
</comment>
<dbReference type="PANTHER" id="PTHR10491:SF4">
    <property type="entry name" value="METHIONINE ADENOSYLTRANSFERASE 2 SUBUNIT BETA"/>
    <property type="match status" value="1"/>
</dbReference>
<evidence type="ECO:0000313" key="4">
    <source>
        <dbReference type="EMBL" id="HIW95467.1"/>
    </source>
</evidence>
<comment type="function">
    <text evidence="2">Catalyzes the reduction of dTDP-6-deoxy-L-lyxo-4-hexulose to yield dTDP-L-rhamnose.</text>
</comment>
<feature type="domain" description="RmlD-like substrate binding" evidence="3">
    <location>
        <begin position="1"/>
        <end position="287"/>
    </location>
</feature>
<dbReference type="Pfam" id="PF04321">
    <property type="entry name" value="RmlD_sub_bind"/>
    <property type="match status" value="1"/>
</dbReference>